<reference evidence="1" key="1">
    <citation type="journal article" date="2015" name="Nature">
        <title>Complex archaea that bridge the gap between prokaryotes and eukaryotes.</title>
        <authorList>
            <person name="Spang A."/>
            <person name="Saw J.H."/>
            <person name="Jorgensen S.L."/>
            <person name="Zaremba-Niedzwiedzka K."/>
            <person name="Martijn J."/>
            <person name="Lind A.E."/>
            <person name="van Eijk R."/>
            <person name="Schleper C."/>
            <person name="Guy L."/>
            <person name="Ettema T.J."/>
        </authorList>
    </citation>
    <scope>NUCLEOTIDE SEQUENCE</scope>
</reference>
<dbReference type="EMBL" id="LAZR01000503">
    <property type="protein sequence ID" value="KKN66356.1"/>
    <property type="molecule type" value="Genomic_DNA"/>
</dbReference>
<organism evidence="1">
    <name type="scientific">marine sediment metagenome</name>
    <dbReference type="NCBI Taxonomy" id="412755"/>
    <lineage>
        <taxon>unclassified sequences</taxon>
        <taxon>metagenomes</taxon>
        <taxon>ecological metagenomes</taxon>
    </lineage>
</organism>
<protein>
    <submittedName>
        <fullName evidence="1">Uncharacterized protein</fullName>
    </submittedName>
</protein>
<sequence length="67" mass="7539">MAVEFENQGNNVVALTSARSRSRYWTARQHFGTIGIQLPDNDNFGPTNHEGAQTSDHLLEFLYGMAR</sequence>
<evidence type="ECO:0000313" key="1">
    <source>
        <dbReference type="EMBL" id="KKN66356.1"/>
    </source>
</evidence>
<proteinExistence type="predicted"/>
<gene>
    <name evidence="1" type="ORF">LCGC14_0472640</name>
</gene>
<comment type="caution">
    <text evidence="1">The sequence shown here is derived from an EMBL/GenBank/DDBJ whole genome shotgun (WGS) entry which is preliminary data.</text>
</comment>
<accession>A0A0F9UYS1</accession>
<name>A0A0F9UYS1_9ZZZZ</name>
<dbReference type="AlphaFoldDB" id="A0A0F9UYS1"/>